<dbReference type="RefSeq" id="WP_181366177.1">
    <property type="nucleotide sequence ID" value="NZ_QGGT01000002.1"/>
</dbReference>
<feature type="region of interest" description="Disordered" evidence="1">
    <location>
        <begin position="30"/>
        <end position="53"/>
    </location>
</feature>
<feature type="compositionally biased region" description="Basic and acidic residues" evidence="1">
    <location>
        <begin position="43"/>
        <end position="53"/>
    </location>
</feature>
<name>A0A316ETY5_9BURK</name>
<gene>
    <name evidence="2" type="ORF">C7419_102859</name>
</gene>
<organism evidence="2 3">
    <name type="scientific">Cupriavidus plantarum</name>
    <dbReference type="NCBI Taxonomy" id="942865"/>
    <lineage>
        <taxon>Bacteria</taxon>
        <taxon>Pseudomonadati</taxon>
        <taxon>Pseudomonadota</taxon>
        <taxon>Betaproteobacteria</taxon>
        <taxon>Burkholderiales</taxon>
        <taxon>Burkholderiaceae</taxon>
        <taxon>Cupriavidus</taxon>
    </lineage>
</organism>
<keyword evidence="3" id="KW-1185">Reference proteome</keyword>
<evidence type="ECO:0000256" key="1">
    <source>
        <dbReference type="SAM" id="MobiDB-lite"/>
    </source>
</evidence>
<proteinExistence type="predicted"/>
<accession>A0A316ETY5</accession>
<reference evidence="2 3" key="1">
    <citation type="submission" date="2018-05" db="EMBL/GenBank/DDBJ databases">
        <title>Genomic Encyclopedia of Type Strains, Phase IV (KMG-V): Genome sequencing to study the core and pangenomes of soil and plant-associated prokaryotes.</title>
        <authorList>
            <person name="Whitman W."/>
        </authorList>
    </citation>
    <scope>NUCLEOTIDE SEQUENCE [LARGE SCALE GENOMIC DNA]</scope>
    <source>
        <strain evidence="2 3">SLV-132</strain>
    </source>
</reference>
<evidence type="ECO:0000313" key="2">
    <source>
        <dbReference type="EMBL" id="PWK35581.1"/>
    </source>
</evidence>
<dbReference type="AlphaFoldDB" id="A0A316ETY5"/>
<sequence length="53" mass="5809">MTPAEQDALLEAMANDDSDEAAHAHLEQGNPIYVSTLDTPDGLVEKRFPDGRR</sequence>
<comment type="caution">
    <text evidence="2">The sequence shown here is derived from an EMBL/GenBank/DDBJ whole genome shotgun (WGS) entry which is preliminary data.</text>
</comment>
<evidence type="ECO:0000313" key="3">
    <source>
        <dbReference type="Proteomes" id="UP000245754"/>
    </source>
</evidence>
<dbReference type="EMBL" id="QGGT01000002">
    <property type="protein sequence ID" value="PWK35581.1"/>
    <property type="molecule type" value="Genomic_DNA"/>
</dbReference>
<protein>
    <submittedName>
        <fullName evidence="2">Uncharacterized protein</fullName>
    </submittedName>
</protein>
<dbReference type="Proteomes" id="UP000245754">
    <property type="component" value="Unassembled WGS sequence"/>
</dbReference>